<comment type="caution">
    <text evidence="4">The sequence shown here is derived from an EMBL/GenBank/DDBJ whole genome shotgun (WGS) entry which is preliminary data.</text>
</comment>
<keyword evidence="2" id="KW-0012">Acyltransferase</keyword>
<dbReference type="PROSITE" id="PS51186">
    <property type="entry name" value="GNAT"/>
    <property type="match status" value="1"/>
</dbReference>
<evidence type="ECO:0000256" key="2">
    <source>
        <dbReference type="ARBA" id="ARBA00023315"/>
    </source>
</evidence>
<feature type="domain" description="N-acetyltransferase" evidence="3">
    <location>
        <begin position="150"/>
        <end position="306"/>
    </location>
</feature>
<dbReference type="Proteomes" id="UP000737402">
    <property type="component" value="Unassembled WGS sequence"/>
</dbReference>
<dbReference type="PANTHER" id="PTHR43420">
    <property type="entry name" value="ACETYLTRANSFERASE"/>
    <property type="match status" value="1"/>
</dbReference>
<reference evidence="4 5" key="1">
    <citation type="submission" date="2021-01" db="EMBL/GenBank/DDBJ databases">
        <title>Genomic Encyclopedia of Type Strains, Phase IV (KMG-IV): sequencing the most valuable type-strain genomes for metagenomic binning, comparative biology and taxonomic classification.</title>
        <authorList>
            <person name="Goeker M."/>
        </authorList>
    </citation>
    <scope>NUCLEOTIDE SEQUENCE [LARGE SCALE GENOMIC DNA]</scope>
    <source>
        <strain evidence="4 5">DSM 25879</strain>
    </source>
</reference>
<organism evidence="4 5">
    <name type="scientific">Sutcliffiella tianshenii</name>
    <dbReference type="NCBI Taxonomy" id="1463404"/>
    <lineage>
        <taxon>Bacteria</taxon>
        <taxon>Bacillati</taxon>
        <taxon>Bacillota</taxon>
        <taxon>Bacilli</taxon>
        <taxon>Bacillales</taxon>
        <taxon>Bacillaceae</taxon>
        <taxon>Sutcliffiella</taxon>
    </lineage>
</organism>
<evidence type="ECO:0000313" key="5">
    <source>
        <dbReference type="Proteomes" id="UP000737402"/>
    </source>
</evidence>
<dbReference type="SUPFAM" id="SSF55729">
    <property type="entry name" value="Acyl-CoA N-acyltransferases (Nat)"/>
    <property type="match status" value="1"/>
</dbReference>
<keyword evidence="5" id="KW-1185">Reference proteome</keyword>
<dbReference type="Pfam" id="PF00583">
    <property type="entry name" value="Acetyltransf_1"/>
    <property type="match status" value="1"/>
</dbReference>
<dbReference type="RefSeq" id="WP_204417664.1">
    <property type="nucleotide sequence ID" value="NZ_JAFBED010000006.1"/>
</dbReference>
<accession>A0ABS2P283</accession>
<dbReference type="InterPro" id="IPR050680">
    <property type="entry name" value="YpeA/RimI_acetyltransf"/>
</dbReference>
<dbReference type="Gene3D" id="3.40.630.30">
    <property type="match status" value="1"/>
</dbReference>
<dbReference type="EMBL" id="JAFBED010000006">
    <property type="protein sequence ID" value="MBM7621070.1"/>
    <property type="molecule type" value="Genomic_DNA"/>
</dbReference>
<gene>
    <name evidence="4" type="ORF">JOC95_002943</name>
</gene>
<evidence type="ECO:0000259" key="3">
    <source>
        <dbReference type="PROSITE" id="PS51186"/>
    </source>
</evidence>
<evidence type="ECO:0000256" key="1">
    <source>
        <dbReference type="ARBA" id="ARBA00022679"/>
    </source>
</evidence>
<dbReference type="InterPro" id="IPR016181">
    <property type="entry name" value="Acyl_CoA_acyltransferase"/>
</dbReference>
<protein>
    <submittedName>
        <fullName evidence="4">GNAT superfamily N-acetyltransferase</fullName>
    </submittedName>
</protein>
<proteinExistence type="predicted"/>
<dbReference type="InterPro" id="IPR000182">
    <property type="entry name" value="GNAT_dom"/>
</dbReference>
<dbReference type="CDD" id="cd04301">
    <property type="entry name" value="NAT_SF"/>
    <property type="match status" value="1"/>
</dbReference>
<evidence type="ECO:0000313" key="4">
    <source>
        <dbReference type="EMBL" id="MBM7621070.1"/>
    </source>
</evidence>
<sequence>MGKTMDYQIRNYVEKDAEKIGSINFLSMLYYRFNKDFNPENIFCSVNSEGEILAFGHVVPDHTWCRIEDSDNDPDFIHKINLELEINENLAGAESCLEELLQQLLIKAQEMRDSYPLKKVVVSHTIDADDFEEMAFYLSKGFVVTRNHIIMKRDLTDPILDAPLPDNIRIKNWKMKTESEEQQYLKAEREGDGNGVSWSLNQLRWTKSGSEWDTFTAFEGDEVVGSCMTWGQGENRGATENIFVLPEWRRKGVAKAVITEALKFLKDKGKTEATLGVYGENEKAIPLYLSLGYKVIDVKIEMGLSI</sequence>
<name>A0ABS2P283_9BACI</name>
<keyword evidence="1" id="KW-0808">Transferase</keyword>